<dbReference type="InterPro" id="IPR008965">
    <property type="entry name" value="CBM2/CBM3_carb-bd_dom_sf"/>
</dbReference>
<dbReference type="SUPFAM" id="SSF49384">
    <property type="entry name" value="Carbohydrate-binding domain"/>
    <property type="match status" value="1"/>
</dbReference>
<dbReference type="Pfam" id="PF00728">
    <property type="entry name" value="Glyco_hydro_20"/>
    <property type="match status" value="1"/>
</dbReference>
<dbReference type="InterPro" id="IPR015882">
    <property type="entry name" value="HEX_bac_N"/>
</dbReference>
<evidence type="ECO:0000256" key="4">
    <source>
        <dbReference type="ARBA" id="ARBA00022801"/>
    </source>
</evidence>
<evidence type="ECO:0000256" key="8">
    <source>
        <dbReference type="PIRSR" id="PIRSR625705-1"/>
    </source>
</evidence>
<evidence type="ECO:0000256" key="5">
    <source>
        <dbReference type="ARBA" id="ARBA00023295"/>
    </source>
</evidence>
<dbReference type="Pfam" id="PF03174">
    <property type="entry name" value="CHB_HEX_C"/>
    <property type="match status" value="1"/>
</dbReference>
<keyword evidence="9" id="KW-0732">Signal</keyword>
<evidence type="ECO:0000313" key="12">
    <source>
        <dbReference type="EMBL" id="MFA1769739.1"/>
    </source>
</evidence>
<keyword evidence="4 11" id="KW-0378">Hydrolase</keyword>
<keyword evidence="14" id="KW-1185">Reference proteome</keyword>
<comment type="catalytic activity">
    <reaction evidence="1">
        <text>Hydrolysis of terminal non-reducing N-acetyl-D-hexosamine residues in N-acetyl-beta-D-hexosaminides.</text>
        <dbReference type="EC" id="3.2.1.52"/>
    </reaction>
</comment>
<reference evidence="11 13" key="1">
    <citation type="submission" date="2019-07" db="EMBL/GenBank/DDBJ databases">
        <authorList>
            <person name="Qu J.-H."/>
        </authorList>
    </citation>
    <scope>NUCLEOTIDE SEQUENCE [LARGE SCALE GENOMIC DNA]</scope>
    <source>
        <strain evidence="11 13">MDT1-10-3</strain>
    </source>
</reference>
<dbReference type="InterPro" id="IPR004867">
    <property type="entry name" value="CHB_C_dom"/>
</dbReference>
<dbReference type="InterPro" id="IPR025705">
    <property type="entry name" value="Beta_hexosaminidase_sua/sub"/>
</dbReference>
<dbReference type="RefSeq" id="WP_149097571.1">
    <property type="nucleotide sequence ID" value="NZ_BMMG01000002.1"/>
</dbReference>
<comment type="similarity">
    <text evidence="2">Belongs to the glycosyl hydrolase 20 family.</text>
</comment>
<accession>A0A5M8QH18</accession>
<dbReference type="Gene3D" id="2.60.40.10">
    <property type="entry name" value="Immunoglobulins"/>
    <property type="match status" value="1"/>
</dbReference>
<dbReference type="Proteomes" id="UP000323866">
    <property type="component" value="Unassembled WGS sequence"/>
</dbReference>
<dbReference type="InterPro" id="IPR013783">
    <property type="entry name" value="Ig-like_fold"/>
</dbReference>
<dbReference type="SUPFAM" id="SSF55545">
    <property type="entry name" value="beta-N-acetylhexosaminidase-like domain"/>
    <property type="match status" value="1"/>
</dbReference>
<dbReference type="SUPFAM" id="SSF81296">
    <property type="entry name" value="E set domains"/>
    <property type="match status" value="1"/>
</dbReference>
<reference evidence="11 13" key="2">
    <citation type="submission" date="2019-09" db="EMBL/GenBank/DDBJ databases">
        <title>A bacterium isolated from glacier soil.</title>
        <authorList>
            <person name="Liu Q."/>
        </authorList>
    </citation>
    <scope>NUCLEOTIDE SEQUENCE [LARGE SCALE GENOMIC DNA]</scope>
    <source>
        <strain evidence="11 13">MDT1-10-3</strain>
    </source>
</reference>
<dbReference type="GO" id="GO:0004563">
    <property type="term" value="F:beta-N-acetylhexosaminidase activity"/>
    <property type="evidence" value="ECO:0007669"/>
    <property type="project" value="UniProtKB-EC"/>
</dbReference>
<gene>
    <name evidence="12" type="ORF">ACD591_00430</name>
    <name evidence="11" type="ORF">FOE74_05345</name>
</gene>
<dbReference type="Pfam" id="PF03173">
    <property type="entry name" value="CHB_HEX"/>
    <property type="match status" value="1"/>
</dbReference>
<dbReference type="PRINTS" id="PR00738">
    <property type="entry name" value="GLHYDRLASE20"/>
</dbReference>
<dbReference type="GO" id="GO:0016020">
    <property type="term" value="C:membrane"/>
    <property type="evidence" value="ECO:0007669"/>
    <property type="project" value="TreeGrafter"/>
</dbReference>
<dbReference type="Proteomes" id="UP001570846">
    <property type="component" value="Unassembled WGS sequence"/>
</dbReference>
<dbReference type="InterPro" id="IPR004866">
    <property type="entry name" value="CHB/HEX_N_dom"/>
</dbReference>
<dbReference type="InterPro" id="IPR029018">
    <property type="entry name" value="Hex-like_dom2"/>
</dbReference>
<name>A0A5M8QH18_9BACT</name>
<evidence type="ECO:0000256" key="9">
    <source>
        <dbReference type="SAM" id="SignalP"/>
    </source>
</evidence>
<evidence type="ECO:0000256" key="3">
    <source>
        <dbReference type="ARBA" id="ARBA00012663"/>
    </source>
</evidence>
<dbReference type="Gene3D" id="3.20.20.80">
    <property type="entry name" value="Glycosidases"/>
    <property type="match status" value="1"/>
</dbReference>
<dbReference type="EC" id="3.2.1.52" evidence="3"/>
<dbReference type="GO" id="GO:0030247">
    <property type="term" value="F:polysaccharide binding"/>
    <property type="evidence" value="ECO:0007669"/>
    <property type="project" value="InterPro"/>
</dbReference>
<protein>
    <recommendedName>
        <fullName evidence="3">beta-N-acetylhexosaminidase</fullName>
        <ecNumber evidence="3">3.2.1.52</ecNumber>
    </recommendedName>
    <alternativeName>
        <fullName evidence="6">Beta-N-acetylhexosaminidase</fullName>
    </alternativeName>
    <alternativeName>
        <fullName evidence="7">N-acetyl-beta-glucosaminidase</fullName>
    </alternativeName>
</protein>
<dbReference type="SMART" id="SM01081">
    <property type="entry name" value="CHB_HEX"/>
    <property type="match status" value="1"/>
</dbReference>
<feature type="domain" description="Chitobiase/beta-hexosaminidases N-terminal" evidence="10">
    <location>
        <begin position="38"/>
        <end position="195"/>
    </location>
</feature>
<dbReference type="PANTHER" id="PTHR22600:SF57">
    <property type="entry name" value="BETA-N-ACETYLHEXOSAMINIDASE"/>
    <property type="match status" value="1"/>
</dbReference>
<dbReference type="EMBL" id="JBGOGF010000001">
    <property type="protein sequence ID" value="MFA1769739.1"/>
    <property type="molecule type" value="Genomic_DNA"/>
</dbReference>
<dbReference type="InterPro" id="IPR012291">
    <property type="entry name" value="CBM2_carb-bd_dom_sf"/>
</dbReference>
<feature type="active site" description="Proton donor" evidence="8">
    <location>
        <position position="527"/>
    </location>
</feature>
<feature type="signal peptide" evidence="9">
    <location>
        <begin position="1"/>
        <end position="19"/>
    </location>
</feature>
<evidence type="ECO:0000313" key="11">
    <source>
        <dbReference type="EMBL" id="KAA6435377.1"/>
    </source>
</evidence>
<evidence type="ECO:0000259" key="10">
    <source>
        <dbReference type="SMART" id="SM01081"/>
    </source>
</evidence>
<keyword evidence="5" id="KW-0326">Glycosidase</keyword>
<evidence type="ECO:0000313" key="13">
    <source>
        <dbReference type="Proteomes" id="UP000323866"/>
    </source>
</evidence>
<dbReference type="InterPro" id="IPR015883">
    <property type="entry name" value="Glyco_hydro_20_cat"/>
</dbReference>
<reference evidence="12 14" key="3">
    <citation type="submission" date="2024-08" db="EMBL/GenBank/DDBJ databases">
        <authorList>
            <person name="Wei W."/>
        </authorList>
    </citation>
    <scope>NUCLEOTIDE SEQUENCE [LARGE SCALE GENOMIC DNA]</scope>
    <source>
        <strain evidence="12 14">XU2</strain>
    </source>
</reference>
<organism evidence="11 13">
    <name type="scientific">Rufibacter glacialis</name>
    <dbReference type="NCBI Taxonomy" id="1259555"/>
    <lineage>
        <taxon>Bacteria</taxon>
        <taxon>Pseudomonadati</taxon>
        <taxon>Bacteroidota</taxon>
        <taxon>Cytophagia</taxon>
        <taxon>Cytophagales</taxon>
        <taxon>Hymenobacteraceae</taxon>
        <taxon>Rufibacter</taxon>
    </lineage>
</organism>
<proteinExistence type="inferred from homology"/>
<dbReference type="InterPro" id="IPR017853">
    <property type="entry name" value="GH"/>
</dbReference>
<dbReference type="GO" id="GO:0030203">
    <property type="term" value="P:glycosaminoglycan metabolic process"/>
    <property type="evidence" value="ECO:0007669"/>
    <property type="project" value="TreeGrafter"/>
</dbReference>
<dbReference type="Pfam" id="PF02838">
    <property type="entry name" value="Glyco_hydro_20b"/>
    <property type="match status" value="1"/>
</dbReference>
<evidence type="ECO:0000256" key="1">
    <source>
        <dbReference type="ARBA" id="ARBA00001231"/>
    </source>
</evidence>
<dbReference type="OrthoDB" id="9763537at2"/>
<evidence type="ECO:0000256" key="2">
    <source>
        <dbReference type="ARBA" id="ARBA00006285"/>
    </source>
</evidence>
<dbReference type="Gene3D" id="2.60.40.290">
    <property type="match status" value="1"/>
</dbReference>
<dbReference type="Gene3D" id="3.30.379.10">
    <property type="entry name" value="Chitobiase/beta-hexosaminidase domain 2-like"/>
    <property type="match status" value="1"/>
</dbReference>
<dbReference type="SUPFAM" id="SSF51445">
    <property type="entry name" value="(Trans)glycosidases"/>
    <property type="match status" value="1"/>
</dbReference>
<sequence length="856" mass="95273">MKYLLFTFLNIFTVCSSHTAPKQTTTSQTQRAERLEPKELSLTWEVLEEKYQGKNQTLSVLTFKNEGKKPLPATGWSLYFHSTPSFKTKDSDAPVKTEPINGDLLRMVPTASFKPLASGATVRVEFVAAGQILNESRAPKGFYLVWDDDKTKGHDLPSVTLVKPAKDQVGWIKPQDIFAQNRSIKDLPAQQLTKVFPSPAQYKETGQSFNLTAAVPVIADNAFQREATLLAGHLETIFGQKPAVQAPGAAGKAIRLQKKAGLGPEAYELEVTPQGIVLSAATPTGAFYATQSLKTLLPPSALAKKQASVAVPGVQVKDEPRFGHRAFMMDVARNFQKKEQVLKVLDLMALYKLNVLHFHFNDDEGWRLEIPGLPELTQVGGRRGHTLDEKNFMQPALGSGPTVDASSGSGYYTKADFIEILKYARDRHIKVIPEIETPGHARAAIKAMDARYERFMKEGKKAEAEQYLLRDLNDKSVYRSVQYFNDNVINVALPSTYAFLEKVTDELLAMYKEAGAPLQTIHYGGDEVPNGVWEKSPVVQNLLASNPSLKNVDDLWYYFFGKIAAMAKARNLYVSGWEEVGLRKVRTNGKLSYVANPDFVKENMHMDVWNNQGSNIDLAYRMANAGYKVVLTNVSHLYLDLAYQRSYEENGLYWGGFLDVDKPFYFIPLDYMQSMRVNDDNQPLTSLAAFDGKERLNPAARANIVGLQSPLWSETVKTPERLEYMLLPKILGLAERAWAPDPAWATNPASAESKAAYTQAWSSFVNVLGKRELPRLNYYSGGFNYRIPTAGVLVEKGQVQANVQLPGMTIRYTTDGTNPTMKSKAYTGPITKKGMISFAVFDAAGRMGRVTTVENK</sequence>
<dbReference type="AlphaFoldDB" id="A0A5M8QH18"/>
<feature type="chain" id="PRO_5024392481" description="beta-N-acetylhexosaminidase" evidence="9">
    <location>
        <begin position="20"/>
        <end position="856"/>
    </location>
</feature>
<dbReference type="PANTHER" id="PTHR22600">
    <property type="entry name" value="BETA-HEXOSAMINIDASE"/>
    <property type="match status" value="1"/>
</dbReference>
<dbReference type="GO" id="GO:0005975">
    <property type="term" value="P:carbohydrate metabolic process"/>
    <property type="evidence" value="ECO:0007669"/>
    <property type="project" value="InterPro"/>
</dbReference>
<evidence type="ECO:0000256" key="7">
    <source>
        <dbReference type="ARBA" id="ARBA00033000"/>
    </source>
</evidence>
<dbReference type="CDD" id="cd02847">
    <property type="entry name" value="E_set_Chitobiase_C"/>
    <property type="match status" value="1"/>
</dbReference>
<comment type="caution">
    <text evidence="11">The sequence shown here is derived from an EMBL/GenBank/DDBJ whole genome shotgun (WGS) entry which is preliminary data.</text>
</comment>
<dbReference type="EMBL" id="VKKZ01000019">
    <property type="protein sequence ID" value="KAA6435377.1"/>
    <property type="molecule type" value="Genomic_DNA"/>
</dbReference>
<dbReference type="InterPro" id="IPR014756">
    <property type="entry name" value="Ig_E-set"/>
</dbReference>
<evidence type="ECO:0000256" key="6">
    <source>
        <dbReference type="ARBA" id="ARBA00030512"/>
    </source>
</evidence>
<evidence type="ECO:0000313" key="14">
    <source>
        <dbReference type="Proteomes" id="UP001570846"/>
    </source>
</evidence>